<dbReference type="Gene3D" id="3.40.50.300">
    <property type="entry name" value="P-loop containing nucleotide triphosphate hydrolases"/>
    <property type="match status" value="1"/>
</dbReference>
<dbReference type="InterPro" id="IPR034139">
    <property type="entry name" value="TOPRIM_OLD"/>
</dbReference>
<proteinExistence type="predicted"/>
<dbReference type="OrthoDB" id="9810873at2"/>
<dbReference type="CDD" id="cd01026">
    <property type="entry name" value="TOPRIM_OLD"/>
    <property type="match status" value="1"/>
</dbReference>
<evidence type="ECO:0000313" key="4">
    <source>
        <dbReference type="Proteomes" id="UP000003280"/>
    </source>
</evidence>
<evidence type="ECO:0000259" key="2">
    <source>
        <dbReference type="Pfam" id="PF20469"/>
    </source>
</evidence>
<feature type="domain" description="OLD protein-like TOPRIM" evidence="2">
    <location>
        <begin position="373"/>
        <end position="438"/>
    </location>
</feature>
<dbReference type="InterPro" id="IPR041685">
    <property type="entry name" value="AAA_GajA/Old/RecF-like"/>
</dbReference>
<dbReference type="AlphaFoldDB" id="E0NM76"/>
<dbReference type="CDD" id="cd00267">
    <property type="entry name" value="ABC_ATPase"/>
    <property type="match status" value="1"/>
</dbReference>
<reference evidence="3 4" key="1">
    <citation type="submission" date="2010-07" db="EMBL/GenBank/DDBJ databases">
        <authorList>
            <person name="Muzny D."/>
            <person name="Qin X."/>
            <person name="Deng J."/>
            <person name="Jiang H."/>
            <person name="Liu Y."/>
            <person name="Qu J."/>
            <person name="Song X.-Z."/>
            <person name="Zhang L."/>
            <person name="Thornton R."/>
            <person name="Coyle M."/>
            <person name="Francisco L."/>
            <person name="Jackson L."/>
            <person name="Javaid M."/>
            <person name="Korchina V."/>
            <person name="Kovar C."/>
            <person name="Mata R."/>
            <person name="Mathew T."/>
            <person name="Ngo R."/>
            <person name="Nguyen L."/>
            <person name="Nguyen N."/>
            <person name="Okwuonu G."/>
            <person name="Ongeri F."/>
            <person name="Pham C."/>
            <person name="Simmons D."/>
            <person name="Wilczek-Boney K."/>
            <person name="Hale W."/>
            <person name="Jakkamsetti A."/>
            <person name="Pham P."/>
            <person name="Ruth R."/>
            <person name="San Lucas F."/>
            <person name="Warren J."/>
            <person name="Zhang J."/>
            <person name="Zhao Z."/>
            <person name="Zhou C."/>
            <person name="Zhu D."/>
            <person name="Lee S."/>
            <person name="Bess C."/>
            <person name="Blankenburg K."/>
            <person name="Forbes L."/>
            <person name="Fu Q."/>
            <person name="Gubbala S."/>
            <person name="Hirani K."/>
            <person name="Jayaseelan J.C."/>
            <person name="Lara F."/>
            <person name="Munidasa M."/>
            <person name="Palculict T."/>
            <person name="Patil S."/>
            <person name="Pu L.-L."/>
            <person name="Saada N."/>
            <person name="Tang L."/>
            <person name="Weissenberger G."/>
            <person name="Zhu Y."/>
            <person name="Hemphill L."/>
            <person name="Shang Y."/>
            <person name="Youmans B."/>
            <person name="Ayvaz T."/>
            <person name="Ross M."/>
            <person name="Santibanez J."/>
            <person name="Aqrawi P."/>
            <person name="Gross S."/>
            <person name="Joshi V."/>
            <person name="Fowler G."/>
            <person name="Nazareth L."/>
            <person name="Reid J."/>
            <person name="Worley K."/>
            <person name="Petrosino J."/>
            <person name="Highlander S."/>
            <person name="Gibbs R."/>
        </authorList>
    </citation>
    <scope>NUCLEOTIDE SEQUENCE [LARGE SCALE GENOMIC DNA]</scope>
    <source>
        <strain evidence="3 4">ATCC BAA-1640</strain>
    </source>
</reference>
<evidence type="ECO:0000313" key="3">
    <source>
        <dbReference type="EMBL" id="EFM25131.1"/>
    </source>
</evidence>
<dbReference type="eggNOG" id="COG3593">
    <property type="taxonomic scope" value="Bacteria"/>
</dbReference>
<dbReference type="GO" id="GO:0005524">
    <property type="term" value="F:ATP binding"/>
    <property type="evidence" value="ECO:0007669"/>
    <property type="project" value="InterPro"/>
</dbReference>
<dbReference type="RefSeq" id="WP_008902079.1">
    <property type="nucleotide sequence ID" value="NZ_GL397071.1"/>
</dbReference>
<dbReference type="Pfam" id="PF13175">
    <property type="entry name" value="AAA_15"/>
    <property type="match status" value="1"/>
</dbReference>
<sequence>MRLEKINIRHYRSIENISIIMPKNKPLVLFGPNNAGKSNILSAFDRILGERYPTFIAVEDSDYFMRDKNKNPTIDISIKFDSSYHVDNYNTYSSISLTYGVDGKINENLIHDGNKKKLYISNDTRESFQSFLLDANRNTSFHFNYSNKYSLLSKFNKSLHDSLTDDDKKELSHSFENIKSVFENKAQFANMFTIFKDSIEESVKGFIHHLEADFSAYDPNNFAKSLRINAFENSEVRSFDEFGTGEQQILVMAFAKAYMEAFKGRNFLFILEEPEANLHPLAQKWLKKYIYDLCESGLQIIISTHSPNFINPSNLEGLVRVYKDEGVTKTIQLDSSKLKQVLIETGVDENRISSNNLGDYFDLRLYSEQLEGMFADTIILVEGLTEKLSIPIWLERKKYFLSANGIEIINCMGKANIPTLYRLYKSFGYRCICVFDGDINKTNPKERKNNLLEDVLEDFEEAKIYTEDKKEYYYVITGSDYVCFGKDYETAIMNQIGKDCYMKLENEAKAYNIENKQGIAKYIAKNSSHIPKAIDKLIEVLFPNMNEENNEDYCFDDEIPF</sequence>
<dbReference type="Pfam" id="PF20469">
    <property type="entry name" value="OLD-like_TOPRIM"/>
    <property type="match status" value="1"/>
</dbReference>
<dbReference type="SUPFAM" id="SSF52540">
    <property type="entry name" value="P-loop containing nucleoside triphosphate hydrolases"/>
    <property type="match status" value="1"/>
</dbReference>
<dbReference type="STRING" id="862517.HMPREF9225_1265"/>
<accession>E0NM76</accession>
<name>E0NM76_9FIRM</name>
<protein>
    <submittedName>
        <fullName evidence="3">RecF/RecN/SMC N-terminal domain protein</fullName>
    </submittedName>
</protein>
<dbReference type="GO" id="GO:0016887">
    <property type="term" value="F:ATP hydrolysis activity"/>
    <property type="evidence" value="ECO:0007669"/>
    <property type="project" value="InterPro"/>
</dbReference>
<dbReference type="EMBL" id="AEEH01000044">
    <property type="protein sequence ID" value="EFM25131.1"/>
    <property type="molecule type" value="Genomic_DNA"/>
</dbReference>
<feature type="domain" description="Endonuclease GajA/Old nuclease/RecF-like AAA" evidence="1">
    <location>
        <begin position="1"/>
        <end position="310"/>
    </location>
</feature>
<gene>
    <name evidence="3" type="ORF">HMPREF9225_1265</name>
</gene>
<organism evidence="3 4">
    <name type="scientific">Peptoniphilus duerdenii ATCC BAA-1640</name>
    <dbReference type="NCBI Taxonomy" id="862517"/>
    <lineage>
        <taxon>Bacteria</taxon>
        <taxon>Bacillati</taxon>
        <taxon>Bacillota</taxon>
        <taxon>Tissierellia</taxon>
        <taxon>Tissierellales</taxon>
        <taxon>Peptoniphilaceae</taxon>
        <taxon>Peptoniphilus</taxon>
    </lineage>
</organism>
<dbReference type="eggNOG" id="COG1106">
    <property type="taxonomic scope" value="Bacteria"/>
</dbReference>
<evidence type="ECO:0000259" key="1">
    <source>
        <dbReference type="Pfam" id="PF13175"/>
    </source>
</evidence>
<dbReference type="InterPro" id="IPR051396">
    <property type="entry name" value="Bact_Antivir_Def_Nuclease"/>
</dbReference>
<dbReference type="PANTHER" id="PTHR43581:SF4">
    <property type="entry name" value="ATP_GTP PHOSPHATASE"/>
    <property type="match status" value="1"/>
</dbReference>
<dbReference type="Proteomes" id="UP000003280">
    <property type="component" value="Unassembled WGS sequence"/>
</dbReference>
<comment type="caution">
    <text evidence="3">The sequence shown here is derived from an EMBL/GenBank/DDBJ whole genome shotgun (WGS) entry which is preliminary data.</text>
</comment>
<dbReference type="HOGENOM" id="CLU_017618_1_0_9"/>
<keyword evidence="4" id="KW-1185">Reference proteome</keyword>
<dbReference type="InterPro" id="IPR027417">
    <property type="entry name" value="P-loop_NTPase"/>
</dbReference>
<dbReference type="PANTHER" id="PTHR43581">
    <property type="entry name" value="ATP/GTP PHOSPHATASE"/>
    <property type="match status" value="1"/>
</dbReference>